<keyword evidence="4" id="KW-1185">Reference proteome</keyword>
<evidence type="ECO:0000259" key="2">
    <source>
        <dbReference type="Pfam" id="PF07717"/>
    </source>
</evidence>
<keyword evidence="1" id="KW-0347">Helicase</keyword>
<evidence type="ECO:0000313" key="4">
    <source>
        <dbReference type="Proteomes" id="UP001168877"/>
    </source>
</evidence>
<keyword evidence="1" id="KW-0547">Nucleotide-binding</keyword>
<keyword evidence="1" id="KW-0067">ATP-binding</keyword>
<dbReference type="InterPro" id="IPR011709">
    <property type="entry name" value="DEAD-box_helicase_OB_fold"/>
</dbReference>
<dbReference type="Pfam" id="PF07717">
    <property type="entry name" value="OB_NTP_bind"/>
    <property type="match status" value="1"/>
</dbReference>
<dbReference type="GO" id="GO:0004386">
    <property type="term" value="F:helicase activity"/>
    <property type="evidence" value="ECO:0007669"/>
    <property type="project" value="UniProtKB-KW"/>
</dbReference>
<comment type="caution">
    <text evidence="3">The sequence shown here is derived from an EMBL/GenBank/DDBJ whole genome shotgun (WGS) entry which is preliminary data.</text>
</comment>
<accession>A0AA39S9T5</accession>
<proteinExistence type="predicted"/>
<feature type="domain" description="DEAD-box helicase OB fold" evidence="2">
    <location>
        <begin position="78"/>
        <end position="165"/>
    </location>
</feature>
<dbReference type="AlphaFoldDB" id="A0AA39S9T5"/>
<dbReference type="EMBL" id="JAUESC010000382">
    <property type="protein sequence ID" value="KAK0587913.1"/>
    <property type="molecule type" value="Genomic_DNA"/>
</dbReference>
<organism evidence="3 4">
    <name type="scientific">Acer saccharum</name>
    <name type="common">Sugar maple</name>
    <dbReference type="NCBI Taxonomy" id="4024"/>
    <lineage>
        <taxon>Eukaryota</taxon>
        <taxon>Viridiplantae</taxon>
        <taxon>Streptophyta</taxon>
        <taxon>Embryophyta</taxon>
        <taxon>Tracheophyta</taxon>
        <taxon>Spermatophyta</taxon>
        <taxon>Magnoliopsida</taxon>
        <taxon>eudicotyledons</taxon>
        <taxon>Gunneridae</taxon>
        <taxon>Pentapetalae</taxon>
        <taxon>rosids</taxon>
        <taxon>malvids</taxon>
        <taxon>Sapindales</taxon>
        <taxon>Sapindaceae</taxon>
        <taxon>Hippocastanoideae</taxon>
        <taxon>Acereae</taxon>
        <taxon>Acer</taxon>
    </lineage>
</organism>
<reference evidence="3" key="1">
    <citation type="journal article" date="2022" name="Plant J.">
        <title>Strategies of tolerance reflected in two North American maple genomes.</title>
        <authorList>
            <person name="McEvoy S.L."/>
            <person name="Sezen U.U."/>
            <person name="Trouern-Trend A."/>
            <person name="McMahon S.M."/>
            <person name="Schaberg P.G."/>
            <person name="Yang J."/>
            <person name="Wegrzyn J.L."/>
            <person name="Swenson N.G."/>
        </authorList>
    </citation>
    <scope>NUCLEOTIDE SEQUENCE</scope>
    <source>
        <strain evidence="3">NS2018</strain>
    </source>
</reference>
<sequence>MAHYPMSPRHSRMLLTLILIMKMKSYSRANLVLGFAVAAAAALSLSNPFVMQLEGSHTDRDDLEQVEGSKTLDEEELLCQATCAGWVDRVAKRVRPKPGSGDRKVNAVRYQACMVKEDVFLHRRSLVADSVPESLVYSELLHTKRPYMHGATRVKSDWLIKYGQSLCSFSKSLEGSEYYNHCQTDQISRWDNPIFGPHRWELPLHSVPVISGDEHYVPVFACALLECRVLPC</sequence>
<dbReference type="Proteomes" id="UP001168877">
    <property type="component" value="Unassembled WGS sequence"/>
</dbReference>
<reference evidence="3" key="2">
    <citation type="submission" date="2023-06" db="EMBL/GenBank/DDBJ databases">
        <authorList>
            <person name="Swenson N.G."/>
            <person name="Wegrzyn J.L."/>
            <person name="Mcevoy S.L."/>
        </authorList>
    </citation>
    <scope>NUCLEOTIDE SEQUENCE</scope>
    <source>
        <strain evidence="3">NS2018</strain>
        <tissue evidence="3">Leaf</tissue>
    </source>
</reference>
<gene>
    <name evidence="3" type="ORF">LWI29_031175</name>
</gene>
<evidence type="ECO:0000256" key="1">
    <source>
        <dbReference type="ARBA" id="ARBA00022806"/>
    </source>
</evidence>
<protein>
    <recommendedName>
        <fullName evidence="2">DEAD-box helicase OB fold domain-containing protein</fullName>
    </recommendedName>
</protein>
<keyword evidence="1" id="KW-0378">Hydrolase</keyword>
<name>A0AA39S9T5_ACESA</name>
<evidence type="ECO:0000313" key="3">
    <source>
        <dbReference type="EMBL" id="KAK0587913.1"/>
    </source>
</evidence>